<evidence type="ECO:0000313" key="2">
    <source>
        <dbReference type="EMBL" id="RFU28291.1"/>
    </source>
</evidence>
<dbReference type="STRING" id="5539.A0A3E2H4Q8"/>
<dbReference type="InterPro" id="IPR053137">
    <property type="entry name" value="NLR-like"/>
</dbReference>
<dbReference type="PANTHER" id="PTHR46082:SF6">
    <property type="entry name" value="AAA+ ATPASE DOMAIN-CONTAINING PROTEIN-RELATED"/>
    <property type="match status" value="1"/>
</dbReference>
<sequence length="398" mass="43786">MYTNTHSRPRGRDAFEVAIICALSIEADAMITLFDDNWEREELYEKADGDTNSYTIGRVEQHYVVLVHMPHMGKVSAASVAANLRSSFPRIRLGLLVGICGGVPFIDGGKREIILEDIIISTQIVQTDFGRQYPDSFVRMDTLQDSLGRPNPEIQGFLSRLQGKTAQIELEKQIQTNLVTILEAEGFEHSKSPGVHDDKLLEENYRHKHQDANACTICARCLNPGDSVCVKALDLPCTELGCDASKLVSRVRIQKTIDQGSSASPCHPVVHFDGVASGDQVIKSAQHRDCIAKQENIVAFEMEGAGLWETIPTIVIKGVCDYADSHKNKEWQLYAAATAAACAKSMLKIWRPTIRPVQNGRHGEVPVPSPIHQVFSGNFTAGKGIHQGGTYEAGSMNF</sequence>
<organism evidence="2 3">
    <name type="scientific">Scytalidium lignicola</name>
    <name type="common">Hyphomycete</name>
    <dbReference type="NCBI Taxonomy" id="5539"/>
    <lineage>
        <taxon>Eukaryota</taxon>
        <taxon>Fungi</taxon>
        <taxon>Dikarya</taxon>
        <taxon>Ascomycota</taxon>
        <taxon>Pezizomycotina</taxon>
        <taxon>Leotiomycetes</taxon>
        <taxon>Leotiomycetes incertae sedis</taxon>
        <taxon>Scytalidium</taxon>
    </lineage>
</organism>
<dbReference type="SUPFAM" id="SSF53167">
    <property type="entry name" value="Purine and uridine phosphorylases"/>
    <property type="match status" value="1"/>
</dbReference>
<dbReference type="Gene3D" id="3.40.50.1580">
    <property type="entry name" value="Nucleoside phosphorylase domain"/>
    <property type="match status" value="1"/>
</dbReference>
<gene>
    <name evidence="2" type="ORF">B7463_g8021</name>
</gene>
<dbReference type="Pfam" id="PF01048">
    <property type="entry name" value="PNP_UDP_1"/>
    <property type="match status" value="1"/>
</dbReference>
<evidence type="ECO:0000259" key="1">
    <source>
        <dbReference type="Pfam" id="PF01048"/>
    </source>
</evidence>
<dbReference type="OrthoDB" id="20872at2759"/>
<evidence type="ECO:0000313" key="3">
    <source>
        <dbReference type="Proteomes" id="UP000258309"/>
    </source>
</evidence>
<feature type="domain" description="Nucleoside phosphorylase" evidence="1">
    <location>
        <begin position="17"/>
        <end position="133"/>
    </location>
</feature>
<dbReference type="InterPro" id="IPR000845">
    <property type="entry name" value="Nucleoside_phosphorylase_d"/>
</dbReference>
<dbReference type="OMA" id="AEYRHKH"/>
<dbReference type="InterPro" id="IPR035994">
    <property type="entry name" value="Nucleoside_phosphorylase_sf"/>
</dbReference>
<name>A0A3E2H4Q8_SCYLI</name>
<proteinExistence type="predicted"/>
<accession>A0A3E2H4Q8</accession>
<feature type="non-terminal residue" evidence="2">
    <location>
        <position position="1"/>
    </location>
</feature>
<dbReference type="GO" id="GO:0003824">
    <property type="term" value="F:catalytic activity"/>
    <property type="evidence" value="ECO:0007669"/>
    <property type="project" value="InterPro"/>
</dbReference>
<reference evidence="2 3" key="1">
    <citation type="submission" date="2018-05" db="EMBL/GenBank/DDBJ databases">
        <title>Draft genome sequence of Scytalidium lignicola DSM 105466, a ubiquitous saprotrophic fungus.</title>
        <authorList>
            <person name="Buettner E."/>
            <person name="Gebauer A.M."/>
            <person name="Hofrichter M."/>
            <person name="Liers C."/>
            <person name="Kellner H."/>
        </authorList>
    </citation>
    <scope>NUCLEOTIDE SEQUENCE [LARGE SCALE GENOMIC DNA]</scope>
    <source>
        <strain evidence="2 3">DSM 105466</strain>
    </source>
</reference>
<keyword evidence="3" id="KW-1185">Reference proteome</keyword>
<dbReference type="PANTHER" id="PTHR46082">
    <property type="entry name" value="ATP/GTP-BINDING PROTEIN-RELATED"/>
    <property type="match status" value="1"/>
</dbReference>
<protein>
    <recommendedName>
        <fullName evidence="1">Nucleoside phosphorylase domain-containing protein</fullName>
    </recommendedName>
</protein>
<dbReference type="AlphaFoldDB" id="A0A3E2H4Q8"/>
<feature type="non-terminal residue" evidence="2">
    <location>
        <position position="398"/>
    </location>
</feature>
<dbReference type="Proteomes" id="UP000258309">
    <property type="component" value="Unassembled WGS sequence"/>
</dbReference>
<comment type="caution">
    <text evidence="2">The sequence shown here is derived from an EMBL/GenBank/DDBJ whole genome shotgun (WGS) entry which is preliminary data.</text>
</comment>
<dbReference type="GO" id="GO:0009116">
    <property type="term" value="P:nucleoside metabolic process"/>
    <property type="evidence" value="ECO:0007669"/>
    <property type="project" value="InterPro"/>
</dbReference>
<dbReference type="EMBL" id="NCSJ02000168">
    <property type="protein sequence ID" value="RFU28291.1"/>
    <property type="molecule type" value="Genomic_DNA"/>
</dbReference>